<feature type="region of interest" description="Disordered" evidence="7">
    <location>
        <begin position="1"/>
        <end position="32"/>
    </location>
</feature>
<evidence type="ECO:0000313" key="9">
    <source>
        <dbReference type="Proteomes" id="UP000671828"/>
    </source>
</evidence>
<keyword evidence="3" id="KW-0677">Repeat</keyword>
<dbReference type="PROSITE" id="PS50005">
    <property type="entry name" value="TPR"/>
    <property type="match status" value="1"/>
</dbReference>
<dbReference type="SMART" id="SM00028">
    <property type="entry name" value="TPR"/>
    <property type="match status" value="5"/>
</dbReference>
<organism evidence="8 9">
    <name type="scientific">Saccharothrix algeriensis</name>
    <dbReference type="NCBI Taxonomy" id="173560"/>
    <lineage>
        <taxon>Bacteria</taxon>
        <taxon>Bacillati</taxon>
        <taxon>Actinomycetota</taxon>
        <taxon>Actinomycetes</taxon>
        <taxon>Pseudonocardiales</taxon>
        <taxon>Pseudonocardiaceae</taxon>
        <taxon>Saccharothrix</taxon>
    </lineage>
</organism>
<gene>
    <name evidence="8" type="ORF">J7S33_02380</name>
</gene>
<evidence type="ECO:0000256" key="4">
    <source>
        <dbReference type="ARBA" id="ARBA00022803"/>
    </source>
</evidence>
<evidence type="ECO:0000313" key="8">
    <source>
        <dbReference type="EMBL" id="QTR03897.1"/>
    </source>
</evidence>
<dbReference type="SUPFAM" id="SSF48452">
    <property type="entry name" value="TPR-like"/>
    <property type="match status" value="1"/>
</dbReference>
<evidence type="ECO:0000256" key="7">
    <source>
        <dbReference type="SAM" id="MobiDB-lite"/>
    </source>
</evidence>
<dbReference type="Gene3D" id="1.25.40.10">
    <property type="entry name" value="Tetratricopeptide repeat domain"/>
    <property type="match status" value="2"/>
</dbReference>
<evidence type="ECO:0000256" key="1">
    <source>
        <dbReference type="ARBA" id="ARBA00004496"/>
    </source>
</evidence>
<dbReference type="PRINTS" id="PR00364">
    <property type="entry name" value="DISEASERSIST"/>
</dbReference>
<evidence type="ECO:0000256" key="6">
    <source>
        <dbReference type="PROSITE-ProRule" id="PRU00339"/>
    </source>
</evidence>
<dbReference type="PANTHER" id="PTHR46630">
    <property type="entry name" value="TETRATRICOPEPTIDE REPEAT PROTEIN 29"/>
    <property type="match status" value="1"/>
</dbReference>
<dbReference type="InterPro" id="IPR051476">
    <property type="entry name" value="Bac_ResReg_Asp_Phosphatase"/>
</dbReference>
<dbReference type="AlphaFoldDB" id="A0A8T8HZS2"/>
<keyword evidence="2" id="KW-0963">Cytoplasm</keyword>
<dbReference type="InterPro" id="IPR027417">
    <property type="entry name" value="P-loop_NTPase"/>
</dbReference>
<proteinExistence type="inferred from homology"/>
<evidence type="ECO:0000256" key="3">
    <source>
        <dbReference type="ARBA" id="ARBA00022737"/>
    </source>
</evidence>
<comment type="subcellular location">
    <subcellularLocation>
        <location evidence="1">Cytoplasm</location>
    </subcellularLocation>
</comment>
<dbReference type="InterPro" id="IPR019734">
    <property type="entry name" value="TPR_rpt"/>
</dbReference>
<keyword evidence="4 6" id="KW-0802">TPR repeat</keyword>
<protein>
    <submittedName>
        <fullName evidence="8">Tetratricopeptide repeat protein</fullName>
    </submittedName>
</protein>
<accession>A0A8T8HZS2</accession>
<dbReference type="PANTHER" id="PTHR46630:SF1">
    <property type="entry name" value="TETRATRICOPEPTIDE REPEAT PROTEIN 29"/>
    <property type="match status" value="1"/>
</dbReference>
<sequence>MDGDLGNHVTGTGPRATGAGGLPPDQLPPAPPRFVGRTAELALLTDLLDRGQAPLVACVAGAAGIGKTALVLHWARSHADRFPDGRLYADLRGGDPRGPLDPAVAVRGFLDAFGVPKERIPADVAAQAALYRDVVAGKRLLVVLDDARDHEQVRPLLPGGPTAAALVTGRERLDGLADGRARHLALGLPAAAEARELLAAHLGERRARAADRLVEQCARLPIALVVAARAAARGSDGPVAPAGGGPGAGPRAVFHSSYRALPGPAARLFRLLGLHPGAEVGVPAAASLAGVAPAVARDLLRELTGAALLEERGPGRYRFHDLLREHAAERVAAEEPEGGRRAAVGRLLDCYLHTAFRGERLLRPHRDAIALDPPAPGVVVADLPDRHRARAWFAAEHRNLAAALDLAVRWGFTGHAWRLPWALSSYLGRSGRWRDWEQAQLVALDAARRQGDPAWEAVALRALGRAYTAGGRYERAVDVLRQALWLPADAGGEAHTHQALSQAYERWGMLPEAHAHARRAVELTERTGHRLRHARASNQLGRVLTGLGRHEGALHHCRRAAAVLAEVGDEAALADAAEGLARAHHRLGRCAEAVRLHLLALAVYRRSEDLWSVGDTLCRLGDAHAALGDAEAARATWRDALAVLTGIDHPAADAVRAKLV</sequence>
<dbReference type="Pfam" id="PF13424">
    <property type="entry name" value="TPR_12"/>
    <property type="match status" value="1"/>
</dbReference>
<comment type="similarity">
    <text evidence="5">Belongs to the Rap family.</text>
</comment>
<evidence type="ECO:0000256" key="2">
    <source>
        <dbReference type="ARBA" id="ARBA00022490"/>
    </source>
</evidence>
<dbReference type="Gene3D" id="3.40.50.300">
    <property type="entry name" value="P-loop containing nucleotide triphosphate hydrolases"/>
    <property type="match status" value="1"/>
</dbReference>
<reference evidence="8" key="1">
    <citation type="submission" date="2021-04" db="EMBL/GenBank/DDBJ databases">
        <title>Saccharothrix algeriensis WGS.</title>
        <authorList>
            <person name="Stuskova K."/>
            <person name="Hakalova E."/>
            <person name="Tebbal A.B."/>
            <person name="Eichmeier A."/>
        </authorList>
    </citation>
    <scope>NUCLEOTIDE SEQUENCE</scope>
    <source>
        <strain evidence="8">NRRL B-24137</strain>
    </source>
</reference>
<dbReference type="InterPro" id="IPR011990">
    <property type="entry name" value="TPR-like_helical_dom_sf"/>
</dbReference>
<dbReference type="Pfam" id="PF13176">
    <property type="entry name" value="TPR_7"/>
    <property type="match status" value="1"/>
</dbReference>
<evidence type="ECO:0000256" key="5">
    <source>
        <dbReference type="ARBA" id="ARBA00038253"/>
    </source>
</evidence>
<dbReference type="Proteomes" id="UP000671828">
    <property type="component" value="Chromosome"/>
</dbReference>
<name>A0A8T8HZS2_9PSEU</name>
<dbReference type="SUPFAM" id="SSF52540">
    <property type="entry name" value="P-loop containing nucleoside triphosphate hydrolases"/>
    <property type="match status" value="1"/>
</dbReference>
<dbReference type="EMBL" id="CP072788">
    <property type="protein sequence ID" value="QTR03897.1"/>
    <property type="molecule type" value="Genomic_DNA"/>
</dbReference>
<dbReference type="GO" id="GO:0005737">
    <property type="term" value="C:cytoplasm"/>
    <property type="evidence" value="ECO:0007669"/>
    <property type="project" value="UniProtKB-SubCell"/>
</dbReference>
<feature type="repeat" description="TPR" evidence="6">
    <location>
        <begin position="457"/>
        <end position="490"/>
    </location>
</feature>